<dbReference type="Proteomes" id="UP000009145">
    <property type="component" value="Plasmid pJAM7"/>
</dbReference>
<gene>
    <name evidence="1" type="ordered locus">Q7C_2729</name>
</gene>
<dbReference type="PATRIC" id="fig|754477.3.peg.2682"/>
<sequence length="48" mass="5582" precursor="true">MALEQLCNQDEHPLLFIDKQDDIDKEFLSEILDDDAEKSPWEFNGQSA</sequence>
<dbReference type="AlphaFoldDB" id="I1YLQ6"/>
<evidence type="ECO:0000313" key="1">
    <source>
        <dbReference type="EMBL" id="AFJ03849.1"/>
    </source>
</evidence>
<proteinExistence type="predicted"/>
<protein>
    <submittedName>
        <fullName evidence="1">Uncharacterized protein</fullName>
    </submittedName>
</protein>
<dbReference type="HOGENOM" id="CLU_3154722_0_0_6"/>
<geneLocation type="plasmid" evidence="2">
    <name>pJAM7</name>
</geneLocation>
<organism evidence="1 2">
    <name type="scientific">Methylophaga frappieri (strain ATCC BAA-2434 / DSM 25690 / JAM7)</name>
    <dbReference type="NCBI Taxonomy" id="754477"/>
    <lineage>
        <taxon>Bacteria</taxon>
        <taxon>Pseudomonadati</taxon>
        <taxon>Pseudomonadota</taxon>
        <taxon>Gammaproteobacteria</taxon>
        <taxon>Thiotrichales</taxon>
        <taxon>Piscirickettsiaceae</taxon>
        <taxon>Methylophaga</taxon>
    </lineage>
</organism>
<name>I1YLQ6_METFJ</name>
<evidence type="ECO:0000313" key="2">
    <source>
        <dbReference type="Proteomes" id="UP000009145"/>
    </source>
</evidence>
<keyword evidence="1" id="KW-0614">Plasmid</keyword>
<reference evidence="1 2" key="1">
    <citation type="journal article" date="2012" name="J. Bacteriol.">
        <title>Complete genome sequences of Methylophaga sp. strain JAM1 and Methylophaga sp. strain JAM7.</title>
        <authorList>
            <person name="Villeneuve C."/>
            <person name="Martineau C."/>
            <person name="Mauffrey F."/>
            <person name="Villemur R."/>
        </authorList>
    </citation>
    <scope>NUCLEOTIDE SEQUENCE [LARGE SCALE GENOMIC DNA]</scope>
    <source>
        <strain evidence="1 2">JAM7</strain>
        <plasmid evidence="2">pJAM7</plasmid>
    </source>
</reference>
<dbReference type="KEGG" id="mec:Q7C_2729"/>
<dbReference type="EMBL" id="CP003381">
    <property type="protein sequence ID" value="AFJ03849.1"/>
    <property type="molecule type" value="Genomic_DNA"/>
</dbReference>
<keyword evidence="2" id="KW-1185">Reference proteome</keyword>
<accession>I1YLQ6</accession>